<evidence type="ECO:0000256" key="1">
    <source>
        <dbReference type="ARBA" id="ARBA00004651"/>
    </source>
</evidence>
<dbReference type="GO" id="GO:0055085">
    <property type="term" value="P:transmembrane transport"/>
    <property type="evidence" value="ECO:0007669"/>
    <property type="project" value="InterPro"/>
</dbReference>
<feature type="transmembrane region" description="Helical" evidence="7">
    <location>
        <begin position="99"/>
        <end position="124"/>
    </location>
</feature>
<feature type="transmembrane region" description="Helical" evidence="7">
    <location>
        <begin position="39"/>
        <end position="60"/>
    </location>
</feature>
<sequence length="306" mass="33638">MGSVPNQIQERPSAAPKMARPVRRGFMALLRNPRARTRLIVTLIVFLISLMFVFPLYWMLVLSTHTLQEVSAFPPPLLFGTALGDNLSRLLEAFSPLQAIWNSLLVAVPKTLGLVLISALAGYGFSRYARLTTAQWLLSAVLATLFFPPSLGLIPFFLEMKVFGWLNTFLPLIIPAMASAFGVIWMNTYISAAIPRELYEAAELDGAGPMTTFWRVVLPIIRPGLSALAVWTFIGTWNDFQIPLIILNDADKFTMPLALTTLSAMRSSDTPAIMLGTALGILPVFLIFAFLSRQFISGLTSGAVKS</sequence>
<dbReference type="AlphaFoldDB" id="A0A1U7P120"/>
<feature type="transmembrane region" description="Helical" evidence="7">
    <location>
        <begin position="272"/>
        <end position="291"/>
    </location>
</feature>
<evidence type="ECO:0000256" key="5">
    <source>
        <dbReference type="ARBA" id="ARBA00022989"/>
    </source>
</evidence>
<evidence type="ECO:0000256" key="3">
    <source>
        <dbReference type="ARBA" id="ARBA00022475"/>
    </source>
</evidence>
<keyword evidence="4 7" id="KW-0812">Transmembrane</keyword>
<keyword evidence="3" id="KW-1003">Cell membrane</keyword>
<evidence type="ECO:0000259" key="8">
    <source>
        <dbReference type="PROSITE" id="PS50928"/>
    </source>
</evidence>
<dbReference type="PANTHER" id="PTHR43744:SF12">
    <property type="entry name" value="ABC TRANSPORTER PERMEASE PROTEIN MG189-RELATED"/>
    <property type="match status" value="1"/>
</dbReference>
<dbReference type="PANTHER" id="PTHR43744">
    <property type="entry name" value="ABC TRANSPORTER PERMEASE PROTEIN MG189-RELATED-RELATED"/>
    <property type="match status" value="1"/>
</dbReference>
<evidence type="ECO:0000256" key="7">
    <source>
        <dbReference type="RuleBase" id="RU363032"/>
    </source>
</evidence>
<protein>
    <submittedName>
        <fullName evidence="9">Binding-protein-dependent transport systems inner membrane component</fullName>
    </submittedName>
</protein>
<name>A0A1U7P120_9DEIO</name>
<dbReference type="SUPFAM" id="SSF161098">
    <property type="entry name" value="MetI-like"/>
    <property type="match status" value="1"/>
</dbReference>
<dbReference type="GO" id="GO:0005886">
    <property type="term" value="C:plasma membrane"/>
    <property type="evidence" value="ECO:0007669"/>
    <property type="project" value="UniProtKB-SubCell"/>
</dbReference>
<organism evidence="9 10">
    <name type="scientific">Deinococcus marmoris</name>
    <dbReference type="NCBI Taxonomy" id="249408"/>
    <lineage>
        <taxon>Bacteria</taxon>
        <taxon>Thermotogati</taxon>
        <taxon>Deinococcota</taxon>
        <taxon>Deinococci</taxon>
        <taxon>Deinococcales</taxon>
        <taxon>Deinococcaceae</taxon>
        <taxon>Deinococcus</taxon>
    </lineage>
</organism>
<evidence type="ECO:0000256" key="4">
    <source>
        <dbReference type="ARBA" id="ARBA00022692"/>
    </source>
</evidence>
<dbReference type="Proteomes" id="UP000186607">
    <property type="component" value="Unassembled WGS sequence"/>
</dbReference>
<keyword evidence="2 7" id="KW-0813">Transport</keyword>
<feature type="transmembrane region" description="Helical" evidence="7">
    <location>
        <begin position="213"/>
        <end position="234"/>
    </location>
</feature>
<dbReference type="RefSeq" id="WP_083653213.1">
    <property type="nucleotide sequence ID" value="NZ_MSTI01000053.1"/>
</dbReference>
<dbReference type="InterPro" id="IPR035906">
    <property type="entry name" value="MetI-like_sf"/>
</dbReference>
<dbReference type="OrthoDB" id="9771544at2"/>
<gene>
    <name evidence="9" type="ORF">BOO71_0004549</name>
</gene>
<proteinExistence type="inferred from homology"/>
<keyword evidence="5 7" id="KW-1133">Transmembrane helix</keyword>
<comment type="subcellular location">
    <subcellularLocation>
        <location evidence="1 7">Cell membrane</location>
        <topology evidence="1 7">Multi-pass membrane protein</topology>
    </subcellularLocation>
</comment>
<dbReference type="EMBL" id="MSTI01000053">
    <property type="protein sequence ID" value="OLV18862.1"/>
    <property type="molecule type" value="Genomic_DNA"/>
</dbReference>
<keyword evidence="6 7" id="KW-0472">Membrane</keyword>
<evidence type="ECO:0000256" key="6">
    <source>
        <dbReference type="ARBA" id="ARBA00023136"/>
    </source>
</evidence>
<evidence type="ECO:0000256" key="2">
    <source>
        <dbReference type="ARBA" id="ARBA00022448"/>
    </source>
</evidence>
<dbReference type="CDD" id="cd06261">
    <property type="entry name" value="TM_PBP2"/>
    <property type="match status" value="1"/>
</dbReference>
<dbReference type="Pfam" id="PF00528">
    <property type="entry name" value="BPD_transp_1"/>
    <property type="match status" value="1"/>
</dbReference>
<evidence type="ECO:0000313" key="9">
    <source>
        <dbReference type="EMBL" id="OLV18862.1"/>
    </source>
</evidence>
<feature type="transmembrane region" description="Helical" evidence="7">
    <location>
        <begin position="136"/>
        <end position="157"/>
    </location>
</feature>
<dbReference type="PROSITE" id="PS50928">
    <property type="entry name" value="ABC_TM1"/>
    <property type="match status" value="1"/>
</dbReference>
<dbReference type="InterPro" id="IPR000515">
    <property type="entry name" value="MetI-like"/>
</dbReference>
<feature type="transmembrane region" description="Helical" evidence="7">
    <location>
        <begin position="169"/>
        <end position="192"/>
    </location>
</feature>
<reference evidence="9 10" key="1">
    <citation type="submission" date="2017-01" db="EMBL/GenBank/DDBJ databases">
        <title>Genome Analysis of Deinococcus marmoris KOPRI26562.</title>
        <authorList>
            <person name="Kim J.H."/>
            <person name="Oh H.-M."/>
        </authorList>
    </citation>
    <scope>NUCLEOTIDE SEQUENCE [LARGE SCALE GENOMIC DNA]</scope>
    <source>
        <strain evidence="9 10">KOPRI26562</strain>
    </source>
</reference>
<evidence type="ECO:0000313" key="10">
    <source>
        <dbReference type="Proteomes" id="UP000186607"/>
    </source>
</evidence>
<comment type="caution">
    <text evidence="9">The sequence shown here is derived from an EMBL/GenBank/DDBJ whole genome shotgun (WGS) entry which is preliminary data.</text>
</comment>
<dbReference type="STRING" id="249408.BOO71_0004549"/>
<comment type="similarity">
    <text evidence="7">Belongs to the binding-protein-dependent transport system permease family.</text>
</comment>
<feature type="domain" description="ABC transmembrane type-1" evidence="8">
    <location>
        <begin position="100"/>
        <end position="292"/>
    </location>
</feature>
<dbReference type="Gene3D" id="1.10.3720.10">
    <property type="entry name" value="MetI-like"/>
    <property type="match status" value="1"/>
</dbReference>
<accession>A0A1U7P120</accession>
<keyword evidence="10" id="KW-1185">Reference proteome</keyword>